<proteinExistence type="predicted"/>
<keyword evidence="2" id="KW-0378">Hydrolase</keyword>
<accession>A0A147KEM8</accession>
<keyword evidence="3" id="KW-1185">Reference proteome</keyword>
<dbReference type="RefSeq" id="WP_068756162.1">
    <property type="nucleotide sequence ID" value="NZ_KQ950182.1"/>
</dbReference>
<dbReference type="PRINTS" id="PR00111">
    <property type="entry name" value="ABHYDROLASE"/>
</dbReference>
<dbReference type="Pfam" id="PF12697">
    <property type="entry name" value="Abhydrolase_6"/>
    <property type="match status" value="1"/>
</dbReference>
<comment type="caution">
    <text evidence="2">The sequence shown here is derived from an EMBL/GenBank/DDBJ whole genome shotgun (WGS) entry which is preliminary data.</text>
</comment>
<evidence type="ECO:0000313" key="3">
    <source>
        <dbReference type="Proteomes" id="UP000074382"/>
    </source>
</evidence>
<protein>
    <submittedName>
        <fullName evidence="2">Alpha/beta hydrolase</fullName>
    </submittedName>
</protein>
<name>A0A147KEM8_THECS</name>
<dbReference type="PANTHER" id="PTHR43798">
    <property type="entry name" value="MONOACYLGLYCEROL LIPASE"/>
    <property type="match status" value="1"/>
</dbReference>
<dbReference type="PATRIC" id="fig|665004.4.peg.2319"/>
<sequence length="269" mass="28731">MGEARIVYDRRGRGSPLVLLHGLGHRRQAWRPVLRMLEAEHDVVVPDLPGFGESQAPGAGERYDIAWLVDAVERFCDRLGLRRPHLAGNSLGGAIALELAARDAAASVTAFSPVGFTVGAENLGNRLLALGARAASRVPEHLRVAAADTPLMRRAARRVLRGTPGGCDHRDVRFDAAALAAGSPFVRLASEVARYSFAAHVDCPVTVGWGECDRVLTPRAAHRVAERIAHARLVRLPGCGHVPMADRPALVAAVVAETARSGERPATRS</sequence>
<gene>
    <name evidence="2" type="ORF">AC529_15890</name>
</gene>
<dbReference type="SUPFAM" id="SSF53474">
    <property type="entry name" value="alpha/beta-Hydrolases"/>
    <property type="match status" value="1"/>
</dbReference>
<dbReference type="InterPro" id="IPR050266">
    <property type="entry name" value="AB_hydrolase_sf"/>
</dbReference>
<dbReference type="PANTHER" id="PTHR43798:SF5">
    <property type="entry name" value="MONOACYLGLYCEROL LIPASE ABHD6"/>
    <property type="match status" value="1"/>
</dbReference>
<dbReference type="Gene3D" id="3.40.50.1820">
    <property type="entry name" value="alpha/beta hydrolase"/>
    <property type="match status" value="1"/>
</dbReference>
<dbReference type="GO" id="GO:0016020">
    <property type="term" value="C:membrane"/>
    <property type="evidence" value="ECO:0007669"/>
    <property type="project" value="TreeGrafter"/>
</dbReference>
<dbReference type="Proteomes" id="UP000074382">
    <property type="component" value="Unassembled WGS sequence"/>
</dbReference>
<dbReference type="GO" id="GO:0047372">
    <property type="term" value="F:monoacylglycerol lipase activity"/>
    <property type="evidence" value="ECO:0007669"/>
    <property type="project" value="TreeGrafter"/>
</dbReference>
<feature type="domain" description="AB hydrolase-1" evidence="1">
    <location>
        <begin position="17"/>
        <end position="253"/>
    </location>
</feature>
<evidence type="ECO:0000313" key="2">
    <source>
        <dbReference type="EMBL" id="KUP95754.1"/>
    </source>
</evidence>
<dbReference type="AlphaFoldDB" id="A0A147KEM8"/>
<dbReference type="EMBL" id="LGEM01000110">
    <property type="protein sequence ID" value="KUP95754.1"/>
    <property type="molecule type" value="Genomic_DNA"/>
</dbReference>
<dbReference type="InterPro" id="IPR029058">
    <property type="entry name" value="AB_hydrolase_fold"/>
</dbReference>
<evidence type="ECO:0000259" key="1">
    <source>
        <dbReference type="Pfam" id="PF12697"/>
    </source>
</evidence>
<dbReference type="GO" id="GO:0046464">
    <property type="term" value="P:acylglycerol catabolic process"/>
    <property type="evidence" value="ECO:0007669"/>
    <property type="project" value="TreeGrafter"/>
</dbReference>
<dbReference type="InterPro" id="IPR000073">
    <property type="entry name" value="AB_hydrolase_1"/>
</dbReference>
<reference evidence="3" key="1">
    <citation type="journal article" date="2017" name="Acta Aliment.">
        <title>Plant polysaccharide degrading enzyme system of Thermpbifida cellulosilytica TB100 revealed by de novo genome project data.</title>
        <authorList>
            <person name="Toth A."/>
            <person name="Baka E."/>
            <person name="Luzics S."/>
            <person name="Bata-Vidacs I."/>
            <person name="Nagy I."/>
            <person name="Balint B."/>
            <person name="Herceg R."/>
            <person name="Olasz F."/>
            <person name="Wilk T."/>
            <person name="Nagy T."/>
            <person name="Kriszt B."/>
            <person name="Nagy I."/>
            <person name="Kukolya J."/>
        </authorList>
    </citation>
    <scope>NUCLEOTIDE SEQUENCE [LARGE SCALE GENOMIC DNA]</scope>
    <source>
        <strain evidence="3">TB100</strain>
    </source>
</reference>
<dbReference type="STRING" id="665004.AC529_15890"/>
<organism evidence="2 3">
    <name type="scientific">Thermobifida cellulosilytica TB100</name>
    <dbReference type="NCBI Taxonomy" id="665004"/>
    <lineage>
        <taxon>Bacteria</taxon>
        <taxon>Bacillati</taxon>
        <taxon>Actinomycetota</taxon>
        <taxon>Actinomycetes</taxon>
        <taxon>Streptosporangiales</taxon>
        <taxon>Nocardiopsidaceae</taxon>
        <taxon>Thermobifida</taxon>
    </lineage>
</organism>
<dbReference type="OrthoDB" id="27092at2"/>